<dbReference type="Pfam" id="PF25568">
    <property type="entry name" value="AAA_lid_At3g28540"/>
    <property type="match status" value="1"/>
</dbReference>
<name>A0ABU6Y6U3_9FABA</name>
<evidence type="ECO:0000259" key="8">
    <source>
        <dbReference type="SMART" id="SM00382"/>
    </source>
</evidence>
<dbReference type="InterPro" id="IPR027417">
    <property type="entry name" value="P-loop_NTPase"/>
</dbReference>
<keyword evidence="6" id="KW-0547">Nucleotide-binding</keyword>
<dbReference type="InterPro" id="IPR003593">
    <property type="entry name" value="AAA+_ATPase"/>
</dbReference>
<dbReference type="Gene3D" id="3.40.50.300">
    <property type="entry name" value="P-loop containing nucleotide triphosphate hydrolases"/>
    <property type="match status" value="1"/>
</dbReference>
<evidence type="ECO:0000256" key="3">
    <source>
        <dbReference type="ARBA" id="ARBA00022801"/>
    </source>
</evidence>
<dbReference type="InterPro" id="IPR050747">
    <property type="entry name" value="Mitochondrial_chaperone_BCS1"/>
</dbReference>
<evidence type="ECO:0000256" key="5">
    <source>
        <dbReference type="ARBA" id="ARBA00049360"/>
    </source>
</evidence>
<sequence>MSNNTNSTVIVSAVASVAASAMLIRSVTNDLLPSEVSDYFSSKLYSLRRHLSSQFTIAIEEDQGMMWNQVYDAAEVYLSTKASLARHRVRASKSENDKSVAFGIDKDEEIFDDFEGVKVTWSFVRVFEPVTNRHDYSNGGNGSSKKVVKSYELSFHKKHKEKIFNSYLPFVLERAKAIKEANMALNLYTVDNENEWIPGVPFSHPMSFKTLAIDADLKKEIIEDLDKFVKGKEFYSRTGKAWKRGYLLYGPPGTGKTSLIAAMANYLNYDIYDLDLTAVDTNRELKNLVLNMSNRSILVMEDIDCTIKLQNREEEDDDDDKEKDNTERDKKNSKVTLSGLLNAIDGLWSCCGEERIIVFTTNHKEKLDPALLRPGRMDMHIHLSYCTFSAFQQLAFNYLGVSDHCHFHEIEELLGEVQVTPAEIAGELQNKNNAEDCLPDLVNFLHNKKMVEGK</sequence>
<feature type="compositionally biased region" description="Basic and acidic residues" evidence="7">
    <location>
        <begin position="322"/>
        <end position="332"/>
    </location>
</feature>
<keyword evidence="10" id="KW-1185">Reference proteome</keyword>
<dbReference type="InterPro" id="IPR003960">
    <property type="entry name" value="ATPase_AAA_CS"/>
</dbReference>
<dbReference type="PROSITE" id="PS00674">
    <property type="entry name" value="AAA"/>
    <property type="match status" value="1"/>
</dbReference>
<comment type="caution">
    <text evidence="9">The sequence shown here is derived from an EMBL/GenBank/DDBJ whole genome shotgun (WGS) entry which is preliminary data.</text>
</comment>
<dbReference type="InterPro" id="IPR058017">
    <property type="entry name" value="At3g28540-like_C"/>
</dbReference>
<comment type="cofactor">
    <cofactor evidence="1">
        <name>Mg(2+)</name>
        <dbReference type="ChEBI" id="CHEBI:18420"/>
    </cofactor>
</comment>
<feature type="domain" description="AAA+ ATPase" evidence="8">
    <location>
        <begin position="242"/>
        <end position="387"/>
    </location>
</feature>
<keyword evidence="4" id="KW-0460">Magnesium</keyword>
<dbReference type="Pfam" id="PF00004">
    <property type="entry name" value="AAA"/>
    <property type="match status" value="1"/>
</dbReference>
<dbReference type="InterPro" id="IPR025753">
    <property type="entry name" value="AAA_N_dom"/>
</dbReference>
<gene>
    <name evidence="9" type="ORF">PIB30_020534</name>
</gene>
<comment type="catalytic activity">
    <reaction evidence="5">
        <text>ATP + H2O = ADP + phosphate + H(+)</text>
        <dbReference type="Rhea" id="RHEA:13065"/>
        <dbReference type="ChEBI" id="CHEBI:15377"/>
        <dbReference type="ChEBI" id="CHEBI:15378"/>
        <dbReference type="ChEBI" id="CHEBI:30616"/>
        <dbReference type="ChEBI" id="CHEBI:43474"/>
        <dbReference type="ChEBI" id="CHEBI:456216"/>
    </reaction>
</comment>
<evidence type="ECO:0000256" key="7">
    <source>
        <dbReference type="SAM" id="MobiDB-lite"/>
    </source>
</evidence>
<reference evidence="9 10" key="1">
    <citation type="journal article" date="2023" name="Plants (Basel)">
        <title>Bridging the Gap: Combining Genomics and Transcriptomics Approaches to Understand Stylosanthes scabra, an Orphan Legume from the Brazilian Caatinga.</title>
        <authorList>
            <person name="Ferreira-Neto J.R.C."/>
            <person name="da Silva M.D."/>
            <person name="Binneck E."/>
            <person name="de Melo N.F."/>
            <person name="da Silva R.H."/>
            <person name="de Melo A.L.T.M."/>
            <person name="Pandolfi V."/>
            <person name="Bustamante F.O."/>
            <person name="Brasileiro-Vidal A.C."/>
            <person name="Benko-Iseppon A.M."/>
        </authorList>
    </citation>
    <scope>NUCLEOTIDE SEQUENCE [LARGE SCALE GENOMIC DNA]</scope>
    <source>
        <tissue evidence="9">Leaves</tissue>
    </source>
</reference>
<evidence type="ECO:0000256" key="6">
    <source>
        <dbReference type="RuleBase" id="RU003651"/>
    </source>
</evidence>
<proteinExistence type="inferred from homology"/>
<evidence type="ECO:0000256" key="4">
    <source>
        <dbReference type="ARBA" id="ARBA00022842"/>
    </source>
</evidence>
<dbReference type="Gene3D" id="6.10.280.40">
    <property type="match status" value="1"/>
</dbReference>
<dbReference type="CDD" id="cd19510">
    <property type="entry name" value="RecA-like_BCS1"/>
    <property type="match status" value="1"/>
</dbReference>
<keyword evidence="6" id="KW-0067">ATP-binding</keyword>
<evidence type="ECO:0000256" key="2">
    <source>
        <dbReference type="ARBA" id="ARBA00007448"/>
    </source>
</evidence>
<dbReference type="Proteomes" id="UP001341840">
    <property type="component" value="Unassembled WGS sequence"/>
</dbReference>
<dbReference type="Pfam" id="PF14363">
    <property type="entry name" value="AAA_assoc"/>
    <property type="match status" value="1"/>
</dbReference>
<dbReference type="SUPFAM" id="SSF52540">
    <property type="entry name" value="P-loop containing nucleoside triphosphate hydrolases"/>
    <property type="match status" value="1"/>
</dbReference>
<dbReference type="SMART" id="SM00382">
    <property type="entry name" value="AAA"/>
    <property type="match status" value="1"/>
</dbReference>
<evidence type="ECO:0000256" key="1">
    <source>
        <dbReference type="ARBA" id="ARBA00001946"/>
    </source>
</evidence>
<keyword evidence="3" id="KW-0378">Hydrolase</keyword>
<dbReference type="PANTHER" id="PTHR23070">
    <property type="entry name" value="BCS1 AAA-TYPE ATPASE"/>
    <property type="match status" value="1"/>
</dbReference>
<dbReference type="InterPro" id="IPR003959">
    <property type="entry name" value="ATPase_AAA_core"/>
</dbReference>
<organism evidence="9 10">
    <name type="scientific">Stylosanthes scabra</name>
    <dbReference type="NCBI Taxonomy" id="79078"/>
    <lineage>
        <taxon>Eukaryota</taxon>
        <taxon>Viridiplantae</taxon>
        <taxon>Streptophyta</taxon>
        <taxon>Embryophyta</taxon>
        <taxon>Tracheophyta</taxon>
        <taxon>Spermatophyta</taxon>
        <taxon>Magnoliopsida</taxon>
        <taxon>eudicotyledons</taxon>
        <taxon>Gunneridae</taxon>
        <taxon>Pentapetalae</taxon>
        <taxon>rosids</taxon>
        <taxon>fabids</taxon>
        <taxon>Fabales</taxon>
        <taxon>Fabaceae</taxon>
        <taxon>Papilionoideae</taxon>
        <taxon>50 kb inversion clade</taxon>
        <taxon>dalbergioids sensu lato</taxon>
        <taxon>Dalbergieae</taxon>
        <taxon>Pterocarpus clade</taxon>
        <taxon>Stylosanthes</taxon>
    </lineage>
</organism>
<evidence type="ECO:0000313" key="9">
    <source>
        <dbReference type="EMBL" id="MED6205747.1"/>
    </source>
</evidence>
<evidence type="ECO:0000313" key="10">
    <source>
        <dbReference type="Proteomes" id="UP001341840"/>
    </source>
</evidence>
<dbReference type="EMBL" id="JASCZI010241721">
    <property type="protein sequence ID" value="MED6205747.1"/>
    <property type="molecule type" value="Genomic_DNA"/>
</dbReference>
<accession>A0ABU6Y6U3</accession>
<protein>
    <recommendedName>
        <fullName evidence="8">AAA+ ATPase domain-containing protein</fullName>
    </recommendedName>
</protein>
<feature type="region of interest" description="Disordered" evidence="7">
    <location>
        <begin position="312"/>
        <end position="332"/>
    </location>
</feature>
<comment type="similarity">
    <text evidence="2">Belongs to the AAA ATPase family. BCS1 subfamily.</text>
</comment>